<keyword evidence="3" id="KW-1003">Cell membrane</keyword>
<comment type="subcellular location">
    <subcellularLocation>
        <location evidence="1">Cell membrane</location>
        <topology evidence="1">Multi-pass membrane protein</topology>
    </subcellularLocation>
</comment>
<feature type="transmembrane region" description="Helical" evidence="7">
    <location>
        <begin position="46"/>
        <end position="79"/>
    </location>
</feature>
<dbReference type="KEGG" id="wsu:WS0754"/>
<keyword evidence="9" id="KW-1185">Reference proteome</keyword>
<dbReference type="STRING" id="273121.WS0754"/>
<comment type="similarity">
    <text evidence="2">Belongs to the UPF0718 family.</text>
</comment>
<evidence type="ECO:0000256" key="7">
    <source>
        <dbReference type="SAM" id="Phobius"/>
    </source>
</evidence>
<evidence type="ECO:0000313" key="9">
    <source>
        <dbReference type="Proteomes" id="UP000000422"/>
    </source>
</evidence>
<dbReference type="EMBL" id="BX571659">
    <property type="protein sequence ID" value="CAE09870.1"/>
    <property type="molecule type" value="Genomic_DNA"/>
</dbReference>
<feature type="transmembrane region" description="Helical" evidence="7">
    <location>
        <begin position="186"/>
        <end position="204"/>
    </location>
</feature>
<evidence type="ECO:0000313" key="8">
    <source>
        <dbReference type="EMBL" id="CAE09870.1"/>
    </source>
</evidence>
<proteinExistence type="inferred from homology"/>
<dbReference type="GO" id="GO:0005886">
    <property type="term" value="C:plasma membrane"/>
    <property type="evidence" value="ECO:0007669"/>
    <property type="project" value="UniProtKB-SubCell"/>
</dbReference>
<accession>Q7M9Q7</accession>
<evidence type="ECO:0000256" key="1">
    <source>
        <dbReference type="ARBA" id="ARBA00004651"/>
    </source>
</evidence>
<dbReference type="eggNOG" id="COG0701">
    <property type="taxonomic scope" value="Bacteria"/>
</dbReference>
<dbReference type="Proteomes" id="UP000000422">
    <property type="component" value="Chromosome"/>
</dbReference>
<keyword evidence="4 7" id="KW-0812">Transmembrane</keyword>
<protein>
    <submittedName>
        <fullName evidence="8">CONSERVED PROTEIN</fullName>
    </submittedName>
</protein>
<dbReference type="InterPro" id="IPR053166">
    <property type="entry name" value="UPF0718_permease"/>
</dbReference>
<dbReference type="PANTHER" id="PTHR42775:SF1">
    <property type="entry name" value="PERMEASE RV2963-RELATED"/>
    <property type="match status" value="1"/>
</dbReference>
<evidence type="ECO:0000256" key="2">
    <source>
        <dbReference type="ARBA" id="ARBA00006386"/>
    </source>
</evidence>
<feature type="transmembrane region" description="Helical" evidence="7">
    <location>
        <begin position="7"/>
        <end position="26"/>
    </location>
</feature>
<dbReference type="AlphaFoldDB" id="Q7M9Q7"/>
<feature type="transmembrane region" description="Helical" evidence="7">
    <location>
        <begin position="123"/>
        <end position="141"/>
    </location>
</feature>
<gene>
    <name evidence="8" type="ordered locus">WS0754</name>
</gene>
<keyword evidence="6 7" id="KW-0472">Membrane</keyword>
<evidence type="ECO:0000256" key="4">
    <source>
        <dbReference type="ARBA" id="ARBA00022692"/>
    </source>
</evidence>
<dbReference type="PANTHER" id="PTHR42775">
    <property type="entry name" value="PERMEASE RV2963-RELATED"/>
    <property type="match status" value="1"/>
</dbReference>
<evidence type="ECO:0000256" key="3">
    <source>
        <dbReference type="ARBA" id="ARBA00022475"/>
    </source>
</evidence>
<sequence length="242" mass="26490">MAAIFGFVTPFCSCSAIPLFIGFLQARIPLGVVFSYLISAPMNNEIAFVLILGLFGWKVALLYTGLGILVAVVAGIILGRMRLEKEILIEVKPASSAFEVEIPKLLERIKEAWNHTLELFKKIAPFVLVGIGLGAFIHGYVPSEFVLKWAGGDSWYAVPLAVLIGAPMYNNAVSIIPLVEVLINKGMLFGTALSFMMATSTFSLPEGIMLKRLMSWKLLALFYGITALGIIINGYLFNFILH</sequence>
<evidence type="ECO:0000256" key="6">
    <source>
        <dbReference type="ARBA" id="ARBA00023136"/>
    </source>
</evidence>
<feature type="transmembrane region" description="Helical" evidence="7">
    <location>
        <begin position="156"/>
        <end position="179"/>
    </location>
</feature>
<organism evidence="9">
    <name type="scientific">Wolinella succinogenes (strain ATCC 29543 / DSM 1740 / CCUG 13145 / JCM 31913 / LMG 7466 / NCTC 11488 / FDC 602W)</name>
    <name type="common">Vibrio succinogenes</name>
    <dbReference type="NCBI Taxonomy" id="273121"/>
    <lineage>
        <taxon>Bacteria</taxon>
        <taxon>Pseudomonadati</taxon>
        <taxon>Campylobacterota</taxon>
        <taxon>Epsilonproteobacteria</taxon>
        <taxon>Campylobacterales</taxon>
        <taxon>Helicobacteraceae</taxon>
        <taxon>Wolinella</taxon>
    </lineage>
</organism>
<name>Q7M9Q7_WOLSU</name>
<keyword evidence="5 7" id="KW-1133">Transmembrane helix</keyword>
<reference evidence="8 9" key="1">
    <citation type="journal article" date="2003" name="Proc. Natl. Acad. Sci. U.S.A.">
        <title>Complete genome sequence and analysis of Wolinella succinogenes.</title>
        <authorList>
            <person name="Baar C."/>
            <person name="Eppinger M."/>
            <person name="Raddatz G."/>
            <person name="Simon JM."/>
            <person name="Lanz C."/>
            <person name="Klimmek O."/>
            <person name="Nandakumar R."/>
            <person name="Gross R."/>
            <person name="Rosinus A."/>
            <person name="Keller H."/>
            <person name="Jagtap P."/>
            <person name="Linke B."/>
            <person name="Meyer F."/>
            <person name="Lederer H."/>
            <person name="Schuster S.C."/>
        </authorList>
    </citation>
    <scope>NUCLEOTIDE SEQUENCE [LARGE SCALE GENOMIC DNA]</scope>
    <source>
        <strain evidence="9">ATCC 29543 / DSM 1740 / CCUG 13145 / JCM 31913 / LMG 7466 / NCTC 11488 / FDC 602W</strain>
    </source>
</reference>
<dbReference type="HOGENOM" id="CLU_059148_0_0_7"/>
<evidence type="ECO:0000256" key="5">
    <source>
        <dbReference type="ARBA" id="ARBA00022989"/>
    </source>
</evidence>
<feature type="transmembrane region" description="Helical" evidence="7">
    <location>
        <begin position="216"/>
        <end position="241"/>
    </location>
</feature>
<dbReference type="InterPro" id="IPR005524">
    <property type="entry name" value="DUF318"/>
</dbReference>
<dbReference type="Pfam" id="PF03773">
    <property type="entry name" value="ArsP_1"/>
    <property type="match status" value="1"/>
</dbReference>